<proteinExistence type="predicted"/>
<dbReference type="GO" id="GO:0004693">
    <property type="term" value="F:cyclin-dependent protein serine/threonine kinase activity"/>
    <property type="evidence" value="ECO:0007669"/>
    <property type="project" value="TreeGrafter"/>
</dbReference>
<dbReference type="PANTHER" id="PTHR24056:SF0">
    <property type="entry name" value="CYCLIN-DEPENDENT KINASE 7"/>
    <property type="match status" value="1"/>
</dbReference>
<dbReference type="PROSITE" id="PS50011">
    <property type="entry name" value="PROTEIN_KINASE_DOM"/>
    <property type="match status" value="1"/>
</dbReference>
<dbReference type="InterPro" id="IPR011009">
    <property type="entry name" value="Kinase-like_dom_sf"/>
</dbReference>
<dbReference type="STRING" id="49451.A0A314L752"/>
<dbReference type="InterPro" id="IPR050108">
    <property type="entry name" value="CDK"/>
</dbReference>
<reference evidence="8" key="1">
    <citation type="submission" date="2016-11" db="EMBL/GenBank/DDBJ databases">
        <title>The genome of Nicotiana attenuata.</title>
        <authorList>
            <person name="Xu S."/>
            <person name="Brockmoeller T."/>
            <person name="Gaquerel E."/>
            <person name="Navarro A."/>
            <person name="Kuhl H."/>
            <person name="Gase K."/>
            <person name="Ling Z."/>
            <person name="Zhou W."/>
            <person name="Kreitzer C."/>
            <person name="Stanke M."/>
            <person name="Tang H."/>
            <person name="Lyons E."/>
            <person name="Pandey P."/>
            <person name="Pandey S.P."/>
            <person name="Timmermann B."/>
            <person name="Baldwin I.T."/>
        </authorList>
    </citation>
    <scope>NUCLEOTIDE SEQUENCE [LARGE SCALE GENOMIC DNA]</scope>
    <source>
        <strain evidence="8">UT</strain>
    </source>
</reference>
<dbReference type="Proteomes" id="UP000187609">
    <property type="component" value="Unassembled WGS sequence"/>
</dbReference>
<feature type="domain" description="Protein kinase" evidence="7">
    <location>
        <begin position="182"/>
        <end position="317"/>
    </location>
</feature>
<dbReference type="Gramene" id="OIT37402">
    <property type="protein sequence ID" value="OIT37402"/>
    <property type="gene ID" value="A4A49_06189"/>
</dbReference>
<keyword evidence="9" id="KW-1185">Reference proteome</keyword>
<evidence type="ECO:0000256" key="3">
    <source>
        <dbReference type="ARBA" id="ARBA00022679"/>
    </source>
</evidence>
<dbReference type="GO" id="GO:0005737">
    <property type="term" value="C:cytoplasm"/>
    <property type="evidence" value="ECO:0007669"/>
    <property type="project" value="TreeGrafter"/>
</dbReference>
<organism evidence="8 9">
    <name type="scientific">Nicotiana attenuata</name>
    <name type="common">Coyote tobacco</name>
    <dbReference type="NCBI Taxonomy" id="49451"/>
    <lineage>
        <taxon>Eukaryota</taxon>
        <taxon>Viridiplantae</taxon>
        <taxon>Streptophyta</taxon>
        <taxon>Embryophyta</taxon>
        <taxon>Tracheophyta</taxon>
        <taxon>Spermatophyta</taxon>
        <taxon>Magnoliopsida</taxon>
        <taxon>eudicotyledons</taxon>
        <taxon>Gunneridae</taxon>
        <taxon>Pentapetalae</taxon>
        <taxon>asterids</taxon>
        <taxon>lamiids</taxon>
        <taxon>Solanales</taxon>
        <taxon>Solanaceae</taxon>
        <taxon>Nicotianoideae</taxon>
        <taxon>Nicotianeae</taxon>
        <taxon>Nicotiana</taxon>
    </lineage>
</organism>
<dbReference type="GO" id="GO:0070985">
    <property type="term" value="C:transcription factor TFIIK complex"/>
    <property type="evidence" value="ECO:0007669"/>
    <property type="project" value="TreeGrafter"/>
</dbReference>
<dbReference type="GO" id="GO:0005524">
    <property type="term" value="F:ATP binding"/>
    <property type="evidence" value="ECO:0007669"/>
    <property type="project" value="UniProtKB-KW"/>
</dbReference>
<dbReference type="GO" id="GO:0008353">
    <property type="term" value="F:RNA polymerase II CTD heptapeptide repeat kinase activity"/>
    <property type="evidence" value="ECO:0007669"/>
    <property type="project" value="UniProtKB-EC"/>
</dbReference>
<dbReference type="GO" id="GO:0045944">
    <property type="term" value="P:positive regulation of transcription by RNA polymerase II"/>
    <property type="evidence" value="ECO:0007669"/>
    <property type="project" value="TreeGrafter"/>
</dbReference>
<evidence type="ECO:0000256" key="4">
    <source>
        <dbReference type="ARBA" id="ARBA00022741"/>
    </source>
</evidence>
<dbReference type="InterPro" id="IPR000719">
    <property type="entry name" value="Prot_kinase_dom"/>
</dbReference>
<accession>A0A314L752</accession>
<dbReference type="PANTHER" id="PTHR24056">
    <property type="entry name" value="CELL DIVISION PROTEIN KINASE"/>
    <property type="match status" value="1"/>
</dbReference>
<evidence type="ECO:0000256" key="5">
    <source>
        <dbReference type="ARBA" id="ARBA00022777"/>
    </source>
</evidence>
<dbReference type="SUPFAM" id="SSF56112">
    <property type="entry name" value="Protein kinase-like (PK-like)"/>
    <property type="match status" value="1"/>
</dbReference>
<evidence type="ECO:0000256" key="6">
    <source>
        <dbReference type="ARBA" id="ARBA00022840"/>
    </source>
</evidence>
<keyword evidence="2" id="KW-0723">Serine/threonine-protein kinase</keyword>
<evidence type="ECO:0000259" key="7">
    <source>
        <dbReference type="PROSITE" id="PS50011"/>
    </source>
</evidence>
<dbReference type="Pfam" id="PF00069">
    <property type="entry name" value="Pkinase"/>
    <property type="match status" value="1"/>
</dbReference>
<evidence type="ECO:0000313" key="9">
    <source>
        <dbReference type="Proteomes" id="UP000187609"/>
    </source>
</evidence>
<dbReference type="EC" id="2.7.11.23" evidence="1"/>
<dbReference type="Gene3D" id="1.10.510.10">
    <property type="entry name" value="Transferase(Phosphotransferase) domain 1"/>
    <property type="match status" value="1"/>
</dbReference>
<evidence type="ECO:0000256" key="1">
    <source>
        <dbReference type="ARBA" id="ARBA00012409"/>
    </source>
</evidence>
<keyword evidence="5 8" id="KW-0418">Kinase</keyword>
<keyword evidence="6" id="KW-0067">ATP-binding</keyword>
<dbReference type="AlphaFoldDB" id="A0A314L752"/>
<dbReference type="SMR" id="A0A314L752"/>
<sequence length="317" mass="36374">METPIGTFETPNGTLEGLPSHYDNWSTTIILFIENVDEICVYAFDSEKCDVYHVFSYPRDKCLFRKLEYTTVGLNIYFVGGLDYHRDLGNTDVPFKRVKVYDICNRGWGPDIPRLKAPKPAHVHNNSVELDYVDNEHSEDDPPIEGSWEVDISNVVHKDVLDDNYAVGHLVYQGKRNSCSRFSLVILYASKATNHVCTCTFELEVKSDKAAASGQTIAIKKIRLGKQKEGVNFTALREIKLWKELKDPHVIELIDAFPHKGNLHLVFEFMETDLEAVIRDRNIFLSPADIKFYIQMTLKGLAFCHKKYVLHRDMKPN</sequence>
<keyword evidence="3" id="KW-0808">Transferase</keyword>
<gene>
    <name evidence="8" type="primary">CDKD-1_2</name>
    <name evidence="8" type="ORF">A4A49_06189</name>
</gene>
<keyword evidence="4" id="KW-0547">Nucleotide-binding</keyword>
<protein>
    <recommendedName>
        <fullName evidence="1">[RNA-polymerase]-subunit kinase</fullName>
        <ecNumber evidence="1">2.7.11.23</ecNumber>
    </recommendedName>
</protein>
<dbReference type="Gene3D" id="3.30.200.20">
    <property type="entry name" value="Phosphorylase Kinase, domain 1"/>
    <property type="match status" value="1"/>
</dbReference>
<name>A0A314L752_NICAT</name>
<evidence type="ECO:0000256" key="2">
    <source>
        <dbReference type="ARBA" id="ARBA00022527"/>
    </source>
</evidence>
<evidence type="ECO:0000313" key="8">
    <source>
        <dbReference type="EMBL" id="OIT37402.1"/>
    </source>
</evidence>
<dbReference type="EMBL" id="MJEQ01000314">
    <property type="protein sequence ID" value="OIT37402.1"/>
    <property type="molecule type" value="Genomic_DNA"/>
</dbReference>
<comment type="caution">
    <text evidence="8">The sequence shown here is derived from an EMBL/GenBank/DDBJ whole genome shotgun (WGS) entry which is preliminary data.</text>
</comment>
<dbReference type="SMART" id="SM00220">
    <property type="entry name" value="S_TKc"/>
    <property type="match status" value="1"/>
</dbReference>